<comment type="caution">
    <text evidence="1">The sequence shown here is derived from an EMBL/GenBank/DDBJ whole genome shotgun (WGS) entry which is preliminary data.</text>
</comment>
<evidence type="ECO:0000313" key="1">
    <source>
        <dbReference type="EMBL" id="PLQ00218.1"/>
    </source>
</evidence>
<sequence>MGGVHQDWIPLGEIQWKICPPEGGDEEWRDAPLRHARCSVLNDPSASTTDSVFDSFCEGNPRPRH</sequence>
<dbReference type="Proteomes" id="UP000234341">
    <property type="component" value="Unassembled WGS sequence"/>
</dbReference>
<name>A0A2N5CDE4_9BURK</name>
<protein>
    <submittedName>
        <fullName evidence="1">Uncharacterized protein</fullName>
    </submittedName>
</protein>
<accession>A0A2N5CDE4</accession>
<dbReference type="AlphaFoldDB" id="A0A2N5CDE4"/>
<organism evidence="1 2">
    <name type="scientific">Cupriavidus pauculus</name>
    <dbReference type="NCBI Taxonomy" id="82633"/>
    <lineage>
        <taxon>Bacteria</taxon>
        <taxon>Pseudomonadati</taxon>
        <taxon>Pseudomonadota</taxon>
        <taxon>Betaproteobacteria</taxon>
        <taxon>Burkholderiales</taxon>
        <taxon>Burkholderiaceae</taxon>
        <taxon>Cupriavidus</taxon>
    </lineage>
</organism>
<proteinExistence type="predicted"/>
<gene>
    <name evidence="1" type="ORF">CYJ10_11180</name>
</gene>
<reference evidence="1 2" key="1">
    <citation type="submission" date="2017-12" db="EMBL/GenBank/DDBJ databases">
        <title>Genome sequence of the active heterotrophic nitrifier-denitrifier, Cupriavidus pauculus UM1.</title>
        <authorList>
            <person name="Putonti C."/>
            <person name="Castignetti D."/>
        </authorList>
    </citation>
    <scope>NUCLEOTIDE SEQUENCE [LARGE SCALE GENOMIC DNA]</scope>
    <source>
        <strain evidence="1 2">UM1</strain>
    </source>
</reference>
<dbReference type="EMBL" id="PJRP01000004">
    <property type="protein sequence ID" value="PLQ00218.1"/>
    <property type="molecule type" value="Genomic_DNA"/>
</dbReference>
<evidence type="ECO:0000313" key="2">
    <source>
        <dbReference type="Proteomes" id="UP000234341"/>
    </source>
</evidence>